<organism evidence="1 2">
    <name type="scientific">Naegleria lovaniensis</name>
    <name type="common">Amoeba</name>
    <dbReference type="NCBI Taxonomy" id="51637"/>
    <lineage>
        <taxon>Eukaryota</taxon>
        <taxon>Discoba</taxon>
        <taxon>Heterolobosea</taxon>
        <taxon>Tetramitia</taxon>
        <taxon>Eutetramitia</taxon>
        <taxon>Vahlkampfiidae</taxon>
        <taxon>Naegleria</taxon>
    </lineage>
</organism>
<protein>
    <submittedName>
        <fullName evidence="1">Uncharacterized protein</fullName>
    </submittedName>
</protein>
<accession>A0AA88GHD0</accession>
<comment type="caution">
    <text evidence="1">The sequence shown here is derived from an EMBL/GenBank/DDBJ whole genome shotgun (WGS) entry which is preliminary data.</text>
</comment>
<dbReference type="GeneID" id="68103082"/>
<gene>
    <name evidence="1" type="ORF">C9374_010628</name>
</gene>
<sequence length="319" mass="36732">MSLKANIISEQPPHSQQHFSHRLIDWLQFLTSQYKCMSHLNLFRNDHHFTTNSSTPISSQKICEIYHSQDEFFMNNGLLFIGIMNHYFPKHVKNPDLASVNFQKEIEVVWTLAHTQLEMPCHYSLEEYHSSGKGNGLNFSKLGKQIEEYYFFFNNDEKDNVSSLGQNYTNSQRKNDSKKQCVISSASSLVTALGNQSVSTTISSKQNSPTTQKFNPKIEDIIVLEYNTHQVAGSTNPMKMTSHEFIQNSTTKKPLPTLPVTSFQDKTTLSLNKTNPQLEKAITQLISEDHEEKEQPVFFSKTAFVDKEDSEVYYQKFKY</sequence>
<name>A0AA88GHD0_NAELO</name>
<dbReference type="Proteomes" id="UP000816034">
    <property type="component" value="Unassembled WGS sequence"/>
</dbReference>
<proteinExistence type="predicted"/>
<evidence type="ECO:0000313" key="2">
    <source>
        <dbReference type="Proteomes" id="UP000816034"/>
    </source>
</evidence>
<dbReference type="RefSeq" id="XP_044543783.1">
    <property type="nucleotide sequence ID" value="XM_044686193.1"/>
</dbReference>
<dbReference type="AlphaFoldDB" id="A0AA88GHD0"/>
<evidence type="ECO:0000313" key="1">
    <source>
        <dbReference type="EMBL" id="KAG2374609.1"/>
    </source>
</evidence>
<keyword evidence="2" id="KW-1185">Reference proteome</keyword>
<reference evidence="1 2" key="1">
    <citation type="journal article" date="2018" name="BMC Genomics">
        <title>The genome of Naegleria lovaniensis, the basis for a comparative approach to unravel pathogenicity factors of the human pathogenic amoeba N. fowleri.</title>
        <authorList>
            <person name="Liechti N."/>
            <person name="Schurch N."/>
            <person name="Bruggmann R."/>
            <person name="Wittwer M."/>
        </authorList>
    </citation>
    <scope>NUCLEOTIDE SEQUENCE [LARGE SCALE GENOMIC DNA]</scope>
    <source>
        <strain evidence="1 2">ATCC 30569</strain>
    </source>
</reference>
<dbReference type="EMBL" id="PYSW02000044">
    <property type="protein sequence ID" value="KAG2374609.1"/>
    <property type="molecule type" value="Genomic_DNA"/>
</dbReference>